<keyword evidence="6" id="KW-0964">Secreted</keyword>
<evidence type="ECO:0000256" key="6">
    <source>
        <dbReference type="RuleBase" id="RU361120"/>
    </source>
</evidence>
<name>A0A8J5ESG6_ZINOF</name>
<evidence type="ECO:0000256" key="3">
    <source>
        <dbReference type="ARBA" id="ARBA00023157"/>
    </source>
</evidence>
<dbReference type="PROSITE" id="PS51762">
    <property type="entry name" value="GH16_2"/>
    <property type="match status" value="1"/>
</dbReference>
<keyword evidence="6" id="KW-0052">Apoplast</keyword>
<feature type="domain" description="GH16" evidence="7">
    <location>
        <begin position="29"/>
        <end position="223"/>
    </location>
</feature>
<dbReference type="CDD" id="cd02176">
    <property type="entry name" value="GH16_XET"/>
    <property type="match status" value="1"/>
</dbReference>
<evidence type="ECO:0000256" key="1">
    <source>
        <dbReference type="ARBA" id="ARBA00022679"/>
    </source>
</evidence>
<dbReference type="Pfam" id="PF06955">
    <property type="entry name" value="XET_C"/>
    <property type="match status" value="1"/>
</dbReference>
<dbReference type="Gene3D" id="2.60.120.200">
    <property type="match status" value="1"/>
</dbReference>
<evidence type="ECO:0000256" key="5">
    <source>
        <dbReference type="PIRSR" id="PIRSR005604-1"/>
    </source>
</evidence>
<keyword evidence="3" id="KW-1015">Disulfide bond</keyword>
<dbReference type="PANTHER" id="PTHR31062">
    <property type="entry name" value="XYLOGLUCAN ENDOTRANSGLUCOSYLASE/HYDROLASE PROTEIN 8-RELATED"/>
    <property type="match status" value="1"/>
</dbReference>
<protein>
    <recommendedName>
        <fullName evidence="6">Xyloglucan endotransglucosylase/hydrolase</fullName>
        <ecNumber evidence="6">2.4.1.207</ecNumber>
    </recommendedName>
</protein>
<dbReference type="SUPFAM" id="SSF49899">
    <property type="entry name" value="Concanavalin A-like lectins/glucanases"/>
    <property type="match status" value="1"/>
</dbReference>
<dbReference type="EMBL" id="JACMSC010000022">
    <property type="protein sequence ID" value="KAG6468314.1"/>
    <property type="molecule type" value="Genomic_DNA"/>
</dbReference>
<keyword evidence="6" id="KW-0134">Cell wall</keyword>
<organism evidence="8 9">
    <name type="scientific">Zingiber officinale</name>
    <name type="common">Ginger</name>
    <name type="synonym">Amomum zingiber</name>
    <dbReference type="NCBI Taxonomy" id="94328"/>
    <lineage>
        <taxon>Eukaryota</taxon>
        <taxon>Viridiplantae</taxon>
        <taxon>Streptophyta</taxon>
        <taxon>Embryophyta</taxon>
        <taxon>Tracheophyta</taxon>
        <taxon>Spermatophyta</taxon>
        <taxon>Magnoliopsida</taxon>
        <taxon>Liliopsida</taxon>
        <taxon>Zingiberales</taxon>
        <taxon>Zingiberaceae</taxon>
        <taxon>Zingiber</taxon>
    </lineage>
</organism>
<dbReference type="GO" id="GO:0016762">
    <property type="term" value="F:xyloglucan:xyloglucosyl transferase activity"/>
    <property type="evidence" value="ECO:0007669"/>
    <property type="project" value="UniProtKB-EC"/>
</dbReference>
<keyword evidence="6" id="KW-0732">Signal</keyword>
<evidence type="ECO:0000313" key="9">
    <source>
        <dbReference type="Proteomes" id="UP000734854"/>
    </source>
</evidence>
<dbReference type="InterPro" id="IPR044791">
    <property type="entry name" value="Beta-glucanase/XTH"/>
</dbReference>
<dbReference type="InterPro" id="IPR010713">
    <property type="entry name" value="XET_C"/>
</dbReference>
<evidence type="ECO:0000259" key="7">
    <source>
        <dbReference type="PROSITE" id="PS51762"/>
    </source>
</evidence>
<dbReference type="GO" id="GO:0048046">
    <property type="term" value="C:apoplast"/>
    <property type="evidence" value="ECO:0007669"/>
    <property type="project" value="UniProtKB-SubCell"/>
</dbReference>
<dbReference type="GO" id="GO:0071555">
    <property type="term" value="P:cell wall organization"/>
    <property type="evidence" value="ECO:0007669"/>
    <property type="project" value="UniProtKB-KW"/>
</dbReference>
<reference evidence="8 9" key="1">
    <citation type="submission" date="2020-08" db="EMBL/GenBank/DDBJ databases">
        <title>Plant Genome Project.</title>
        <authorList>
            <person name="Zhang R.-G."/>
        </authorList>
    </citation>
    <scope>NUCLEOTIDE SEQUENCE [LARGE SCALE GENOMIC DNA]</scope>
    <source>
        <tissue evidence="8">Rhizome</tissue>
    </source>
</reference>
<dbReference type="Proteomes" id="UP000734854">
    <property type="component" value="Unassembled WGS sequence"/>
</dbReference>
<dbReference type="AlphaFoldDB" id="A0A8J5ESG6"/>
<evidence type="ECO:0000256" key="2">
    <source>
        <dbReference type="ARBA" id="ARBA00022801"/>
    </source>
</evidence>
<dbReference type="GO" id="GO:0042546">
    <property type="term" value="P:cell wall biogenesis"/>
    <property type="evidence" value="ECO:0007669"/>
    <property type="project" value="InterPro"/>
</dbReference>
<dbReference type="InterPro" id="IPR013320">
    <property type="entry name" value="ConA-like_dom_sf"/>
</dbReference>
<keyword evidence="1 6" id="KW-0808">Transferase</keyword>
<feature type="chain" id="PRO_5035338801" description="Xyloglucan endotransglucosylase/hydrolase" evidence="6">
    <location>
        <begin position="27"/>
        <end position="293"/>
    </location>
</feature>
<sequence length="293" mass="33876">MFSNYCLLSVMTLVMAWLGGLEFAIARCNDQNFTSLEVNYAITWGRSHVSFQDQGRQIQLSMDKSSGSGFGSKLNYSSGFFDLMMKLPNKDSAGIVTAFYLSSHTSDHTELDFEFLGNREGKPITLQTNVFINSHGEREQRLFLWFDPTANFHHYQILWNSYQTVFYVDDVPVRVFQNLSFAGVEYLTQPMRIEASIWNGEDWATDGGEEKINWDYAPFLAQFQGFDVEGCDSDGGLDCSSGELWWNVERYRELSSDEKEAYEKVKRSYLYYDYCKDVARFPHHLPPECKLMQ</sequence>
<accession>A0A8J5ESG6</accession>
<dbReference type="GO" id="GO:0004553">
    <property type="term" value="F:hydrolase activity, hydrolyzing O-glycosyl compounds"/>
    <property type="evidence" value="ECO:0007669"/>
    <property type="project" value="InterPro"/>
</dbReference>
<dbReference type="InterPro" id="IPR016455">
    <property type="entry name" value="XTH"/>
</dbReference>
<dbReference type="EC" id="2.4.1.207" evidence="6"/>
<comment type="function">
    <text evidence="6">Catalyzes xyloglucan endohydrolysis (XEH) and/or endotransglycosylation (XET). Cleaves and religates xyloglucan polymers, an essential constituent of the primary cell wall, and thereby participates in cell wall construction of growing tissues.</text>
</comment>
<proteinExistence type="inferred from homology"/>
<dbReference type="PIRSF" id="PIRSF005604">
    <property type="entry name" value="XET"/>
    <property type="match status" value="1"/>
</dbReference>
<comment type="subcellular location">
    <subcellularLocation>
        <location evidence="6">Secreted</location>
        <location evidence="6">Cell wall</location>
    </subcellularLocation>
    <subcellularLocation>
        <location evidence="6">Secreted</location>
        <location evidence="6">Extracellular space</location>
        <location evidence="6">Apoplast</location>
    </subcellularLocation>
</comment>
<keyword evidence="9" id="KW-1185">Reference proteome</keyword>
<keyword evidence="2 6" id="KW-0378">Hydrolase</keyword>
<dbReference type="InterPro" id="IPR000757">
    <property type="entry name" value="Beta-glucanase-like"/>
</dbReference>
<evidence type="ECO:0000256" key="4">
    <source>
        <dbReference type="ARBA" id="ARBA00023295"/>
    </source>
</evidence>
<dbReference type="GO" id="GO:0010411">
    <property type="term" value="P:xyloglucan metabolic process"/>
    <property type="evidence" value="ECO:0007669"/>
    <property type="project" value="InterPro"/>
</dbReference>
<comment type="caution">
    <text evidence="8">The sequence shown here is derived from an EMBL/GenBank/DDBJ whole genome shotgun (WGS) entry which is preliminary data.</text>
</comment>
<keyword evidence="4 6" id="KW-0326">Glycosidase</keyword>
<keyword evidence="6" id="KW-0961">Cell wall biogenesis/degradation</keyword>
<gene>
    <name evidence="8" type="ORF">ZIOFF_072990</name>
</gene>
<comment type="PTM">
    <text evidence="6">Contains at least one intrachain disulfide bond essential for its enzymatic activity.</text>
</comment>
<dbReference type="Pfam" id="PF00722">
    <property type="entry name" value="Glyco_hydro_16"/>
    <property type="match status" value="1"/>
</dbReference>
<comment type="similarity">
    <text evidence="6">Belongs to the glycosyl hydrolase 16 family.</text>
</comment>
<evidence type="ECO:0000313" key="8">
    <source>
        <dbReference type="EMBL" id="KAG6468314.1"/>
    </source>
</evidence>
<feature type="active site" description="Proton donor" evidence="5">
    <location>
        <position position="114"/>
    </location>
</feature>
<feature type="signal peptide" evidence="6">
    <location>
        <begin position="1"/>
        <end position="26"/>
    </location>
</feature>
<feature type="active site" description="Proton donor" evidence="5">
    <location>
        <position position="110"/>
    </location>
</feature>